<name>A0A812PZ56_9DINO</name>
<protein>
    <submittedName>
        <fullName evidence="2">Uncharacterized protein</fullName>
    </submittedName>
</protein>
<keyword evidence="3" id="KW-1185">Reference proteome</keyword>
<dbReference type="EMBL" id="CAJNDS010002229">
    <property type="protein sequence ID" value="CAE7383868.1"/>
    <property type="molecule type" value="Genomic_DNA"/>
</dbReference>
<comment type="caution">
    <text evidence="2">The sequence shown here is derived from an EMBL/GenBank/DDBJ whole genome shotgun (WGS) entry which is preliminary data.</text>
</comment>
<evidence type="ECO:0000313" key="2">
    <source>
        <dbReference type="EMBL" id="CAE7383868.1"/>
    </source>
</evidence>
<sequence length="699" mass="75463">AVTLFSQGDLALFKQRDISTAELVRAAEARANGGLDLRTSDGLAAADAVRPGVEDMRTSDTVWTTTVDTTAALPDDKIAFAPGPIALCLKGPALGNYCSGRHPSSSTPLPHLSTRGSVDQAGTYRMWGASAKRKRQSYKIKKPDPVAQSKAFAFQMIALRRHKREARPLNPDGAQRKRGHKTAIDQDEYAVVRWTEEKVSPGPEAFLGILQIRRLRLAQAKLASMYRVAIELFEIQMHWTVPETPQLAICSLLRAQYSFHSLRERCLSGLAIVPDEATLQAPPSFTDWKVEVGETWLSHVKSEFCAAVQELQGRTVTKQSRFSGADFDLFAHARTKDWHKNYGVRTASGAVVAGSERRQIGAGGAADRPGPASGRCGEVEVYLIELRQMEHPTFASAMALAKNAVAAQELWALYEEEQEVAALAMLSSVAASSSGDAGPSAINPLAPLQGAGMMGSPAPLQVSRPAASAREDEDALIRDTPSLTSHGEASGPSEPYSSSFAAAGAKRGGRGRSCGSRPQRATLRRSIACSTGSACLLRSLSRIWDRSSNVVGPGGDDVPVDSRSYGSKLRNHDRYVREPPGGWNCLVRKAWQSYQRKRAKKVMGFNDRHLALVEMTSDPFPLIRQAAANLFITNPPAAFGFAEGWSLARFMNTFPCAAATAFPSLGNTLMTTAMGIGMRQQNEQEAAAAPGDEGADRIR</sequence>
<feature type="region of interest" description="Disordered" evidence="1">
    <location>
        <begin position="436"/>
        <end position="519"/>
    </location>
</feature>
<feature type="non-terminal residue" evidence="2">
    <location>
        <position position="699"/>
    </location>
</feature>
<proteinExistence type="predicted"/>
<gene>
    <name evidence="2" type="ORF">SNAT2548_LOCUS20943</name>
</gene>
<dbReference type="Proteomes" id="UP000604046">
    <property type="component" value="Unassembled WGS sequence"/>
</dbReference>
<dbReference type="AlphaFoldDB" id="A0A812PZ56"/>
<organism evidence="2 3">
    <name type="scientific">Symbiodinium natans</name>
    <dbReference type="NCBI Taxonomy" id="878477"/>
    <lineage>
        <taxon>Eukaryota</taxon>
        <taxon>Sar</taxon>
        <taxon>Alveolata</taxon>
        <taxon>Dinophyceae</taxon>
        <taxon>Suessiales</taxon>
        <taxon>Symbiodiniaceae</taxon>
        <taxon>Symbiodinium</taxon>
    </lineage>
</organism>
<accession>A0A812PZ56</accession>
<evidence type="ECO:0000256" key="1">
    <source>
        <dbReference type="SAM" id="MobiDB-lite"/>
    </source>
</evidence>
<evidence type="ECO:0000313" key="3">
    <source>
        <dbReference type="Proteomes" id="UP000604046"/>
    </source>
</evidence>
<reference evidence="2" key="1">
    <citation type="submission" date="2021-02" db="EMBL/GenBank/DDBJ databases">
        <authorList>
            <person name="Dougan E. K."/>
            <person name="Rhodes N."/>
            <person name="Thang M."/>
            <person name="Chan C."/>
        </authorList>
    </citation>
    <scope>NUCLEOTIDE SEQUENCE</scope>
</reference>